<keyword evidence="1" id="KW-0472">Membrane</keyword>
<keyword evidence="1" id="KW-1133">Transmembrane helix</keyword>
<dbReference type="EMBL" id="WMHZ01000013">
    <property type="protein sequence ID" value="NDO78534.1"/>
    <property type="molecule type" value="Genomic_DNA"/>
</dbReference>
<gene>
    <name evidence="2" type="ORF">GKZ75_09920</name>
</gene>
<protein>
    <recommendedName>
        <fullName evidence="4">Oligosaccharide repeat unit polymerase</fullName>
    </recommendedName>
</protein>
<dbReference type="AlphaFoldDB" id="A0A6N9R036"/>
<evidence type="ECO:0008006" key="4">
    <source>
        <dbReference type="Google" id="ProtNLM"/>
    </source>
</evidence>
<feature type="transmembrane region" description="Helical" evidence="1">
    <location>
        <begin position="310"/>
        <end position="333"/>
    </location>
</feature>
<evidence type="ECO:0000313" key="2">
    <source>
        <dbReference type="EMBL" id="NDO78534.1"/>
    </source>
</evidence>
<feature type="transmembrane region" description="Helical" evidence="1">
    <location>
        <begin position="242"/>
        <end position="264"/>
    </location>
</feature>
<comment type="caution">
    <text evidence="2">The sequence shown here is derived from an EMBL/GenBank/DDBJ whole genome shotgun (WGS) entry which is preliminary data.</text>
</comment>
<feature type="transmembrane region" description="Helical" evidence="1">
    <location>
        <begin position="345"/>
        <end position="363"/>
    </location>
</feature>
<feature type="transmembrane region" description="Helical" evidence="1">
    <location>
        <begin position="55"/>
        <end position="74"/>
    </location>
</feature>
<organism evidence="2 3">
    <name type="scientific">Kocuria marina subsp. indica</name>
    <dbReference type="NCBI Taxonomy" id="1049583"/>
    <lineage>
        <taxon>Bacteria</taxon>
        <taxon>Bacillati</taxon>
        <taxon>Actinomycetota</taxon>
        <taxon>Actinomycetes</taxon>
        <taxon>Micrococcales</taxon>
        <taxon>Micrococcaceae</taxon>
        <taxon>Kocuria</taxon>
    </lineage>
</organism>
<sequence length="420" mass="46347">MNWQRAVTLDRVPVLTLIVFLLVSWASTVYFLDHSVVTIPSPFTPVWGAYDHEDAARLVSWAIAGLILALLVPLPGATVSWRSLIHTVGAQVRSLSWLWLLVTFGTLALMILTKGHYLLEAPRYLEFVAPAPLVSAVSVVQPAAVLAAGFLSVKHPTLARVAMVLWLVVLFACATRVFAGVILLYMVGKFLAGGRVSWLGWLGTAIITVILLPIPLYCRELNMHGLIPYAHAMEKILQDPAFFGKSLVTTTSSFGFSVPLLIFVSRQQGITASDMLISLNPGPGSMVGWYDILFHMRVHEFIPYSALGEWASFGGFVLLLFTLVWALVVRICLKSVASNPHPTMVLFLSAVLGMSLLMVVMITQYNTRAVSRIVSMMILVTILDRLVRPWTARYLQRRSARLARWHRADGVREDAVIGAG</sequence>
<evidence type="ECO:0000256" key="1">
    <source>
        <dbReference type="SAM" id="Phobius"/>
    </source>
</evidence>
<name>A0A6N9R036_9MICC</name>
<feature type="transmembrane region" description="Helical" evidence="1">
    <location>
        <begin position="12"/>
        <end position="32"/>
    </location>
</feature>
<feature type="transmembrane region" description="Helical" evidence="1">
    <location>
        <begin position="165"/>
        <end position="186"/>
    </location>
</feature>
<evidence type="ECO:0000313" key="3">
    <source>
        <dbReference type="Proteomes" id="UP000471026"/>
    </source>
</evidence>
<keyword evidence="1" id="KW-0812">Transmembrane</keyword>
<feature type="transmembrane region" description="Helical" evidence="1">
    <location>
        <begin position="133"/>
        <end position="153"/>
    </location>
</feature>
<accession>A0A6N9R036</accession>
<proteinExistence type="predicted"/>
<feature type="transmembrane region" description="Helical" evidence="1">
    <location>
        <begin position="198"/>
        <end position="218"/>
    </location>
</feature>
<dbReference type="RefSeq" id="WP_162229862.1">
    <property type="nucleotide sequence ID" value="NZ_WMHZ01000013.1"/>
</dbReference>
<dbReference type="Proteomes" id="UP000471026">
    <property type="component" value="Unassembled WGS sequence"/>
</dbReference>
<reference evidence="2 3" key="1">
    <citation type="submission" date="2019-11" db="EMBL/GenBank/DDBJ databases">
        <title>Draft genome sequence of Kocuria indica DP-K7, a methyl red degrading Actinobacterium.</title>
        <authorList>
            <person name="Kumaran S."/>
            <person name="Tischler D."/>
            <person name="Ngo A.C.R."/>
            <person name="Schultes F."/>
        </authorList>
    </citation>
    <scope>NUCLEOTIDE SEQUENCE [LARGE SCALE GENOMIC DNA]</scope>
    <source>
        <strain evidence="2 3">DP-K7</strain>
    </source>
</reference>
<feature type="transmembrane region" description="Helical" evidence="1">
    <location>
        <begin position="95"/>
        <end position="113"/>
    </location>
</feature>